<protein>
    <recommendedName>
        <fullName evidence="3">DUF1349 domain-containing protein</fullName>
    </recommendedName>
</protein>
<dbReference type="PANTHER" id="PTHR35332">
    <property type="entry name" value="REGULATION OF ENOLASE PROTEIN 1"/>
    <property type="match status" value="1"/>
</dbReference>
<evidence type="ECO:0000313" key="1">
    <source>
        <dbReference type="EMBL" id="KFI52259.1"/>
    </source>
</evidence>
<dbReference type="SUPFAM" id="SSF49899">
    <property type="entry name" value="Concanavalin A-like lectins/glucanases"/>
    <property type="match status" value="1"/>
</dbReference>
<dbReference type="RefSeq" id="WP_051923709.1">
    <property type="nucleotide sequence ID" value="NZ_JDUU01000013.1"/>
</dbReference>
<dbReference type="PANTHER" id="PTHR35332:SF2">
    <property type="entry name" value="REGULATION OF ENOLASE PROTEIN 1"/>
    <property type="match status" value="1"/>
</dbReference>
<accession>A0A087A0F9</accession>
<gene>
    <name evidence="1" type="ORF">BBIA_0557</name>
</gene>
<dbReference type="AlphaFoldDB" id="A0A087A0F9"/>
<dbReference type="Pfam" id="PF07081">
    <property type="entry name" value="DUF1349"/>
    <property type="match status" value="1"/>
</dbReference>
<proteinExistence type="predicted"/>
<evidence type="ECO:0008006" key="3">
    <source>
        <dbReference type="Google" id="ProtNLM"/>
    </source>
</evidence>
<dbReference type="eggNOG" id="COG3506">
    <property type="taxonomic scope" value="Bacteria"/>
</dbReference>
<dbReference type="InterPro" id="IPR009784">
    <property type="entry name" value="DUF1349"/>
</dbReference>
<comment type="caution">
    <text evidence="1">The sequence shown here is derived from an EMBL/GenBank/DDBJ whole genome shotgun (WGS) entry which is preliminary data.</text>
</comment>
<evidence type="ECO:0000313" key="2">
    <source>
        <dbReference type="Proteomes" id="UP000029108"/>
    </source>
</evidence>
<keyword evidence="2" id="KW-1185">Reference proteome</keyword>
<organism evidence="1 2">
    <name type="scientific">Bifidobacterium biavatii DSM 23969</name>
    <dbReference type="NCBI Taxonomy" id="1437608"/>
    <lineage>
        <taxon>Bacteria</taxon>
        <taxon>Bacillati</taxon>
        <taxon>Actinomycetota</taxon>
        <taxon>Actinomycetes</taxon>
        <taxon>Bifidobacteriales</taxon>
        <taxon>Bifidobacteriaceae</taxon>
        <taxon>Bifidobacterium</taxon>
    </lineage>
</organism>
<dbReference type="Proteomes" id="UP000029108">
    <property type="component" value="Unassembled WGS sequence"/>
</dbReference>
<sequence>MLYANSNNVTFKISGNVLTIESIPGKDFFVNPVDDSVVADAAFVYRPVVGDFVCRAKISLEHKAKFDGGALFAYQDDTHWVKACFEQGDYGFKSVVTVATDGVSDDCYDVTVHGDFVWLQLARTDDVFSIHYSFDGMQWFMSRLCSSMSFDRLLKVGFEAQSPNGEGGTRTFTDFEILDHRLFDPRAGQ</sequence>
<dbReference type="STRING" id="1437608.GCA_000771645_00563"/>
<dbReference type="InterPro" id="IPR013320">
    <property type="entry name" value="ConA-like_dom_sf"/>
</dbReference>
<reference evidence="1 2" key="1">
    <citation type="submission" date="2014-03" db="EMBL/GenBank/DDBJ databases">
        <title>Genomics of Bifidobacteria.</title>
        <authorList>
            <person name="Ventura M."/>
            <person name="Milani C."/>
            <person name="Lugli G.A."/>
        </authorList>
    </citation>
    <scope>NUCLEOTIDE SEQUENCE [LARGE SCALE GENOMIC DNA]</scope>
    <source>
        <strain evidence="1 2">DSM 23969</strain>
    </source>
</reference>
<name>A0A087A0F9_9BIFI</name>
<dbReference type="EMBL" id="JGYN01000006">
    <property type="protein sequence ID" value="KFI52259.1"/>
    <property type="molecule type" value="Genomic_DNA"/>
</dbReference>
<dbReference type="Gene3D" id="2.60.120.200">
    <property type="match status" value="1"/>
</dbReference>
<dbReference type="OrthoDB" id="9808724at2"/>